<dbReference type="PANTHER" id="PTHR21621:SF2">
    <property type="entry name" value="COENZYME GAMMA-F420-2:ALPHA-L-GLUTAMATE LIGASE"/>
    <property type="match status" value="1"/>
</dbReference>
<dbReference type="NCBIfam" id="TIGR00768">
    <property type="entry name" value="rimK_fam"/>
    <property type="match status" value="1"/>
</dbReference>
<comment type="pathway">
    <text evidence="9">Amino-acid biosynthesis.</text>
</comment>
<evidence type="ECO:0000256" key="9">
    <source>
        <dbReference type="ARBA" id="ARBA00029440"/>
    </source>
</evidence>
<evidence type="ECO:0000256" key="8">
    <source>
        <dbReference type="ARBA" id="ARBA00022842"/>
    </source>
</evidence>
<dbReference type="InterPro" id="IPR016185">
    <property type="entry name" value="PreATP-grasp_dom_sf"/>
</dbReference>
<dbReference type="InterPro" id="IPR004666">
    <property type="entry name" value="Rp_bS6_RimK/Lys_biosynth_LsyX"/>
</dbReference>
<dbReference type="Gene3D" id="3.30.470.20">
    <property type="entry name" value="ATP-grasp fold, B domain"/>
    <property type="match status" value="1"/>
</dbReference>
<keyword evidence="3" id="KW-0436">Ligase</keyword>
<dbReference type="Gene3D" id="3.30.1490.20">
    <property type="entry name" value="ATP-grasp fold, A domain"/>
    <property type="match status" value="1"/>
</dbReference>
<comment type="similarity">
    <text evidence="2">Belongs to the RimK family. LysX subfamily.</text>
</comment>
<evidence type="ECO:0000259" key="11">
    <source>
        <dbReference type="PROSITE" id="PS50975"/>
    </source>
</evidence>
<evidence type="ECO:0000256" key="2">
    <source>
        <dbReference type="ARBA" id="ARBA00006239"/>
    </source>
</evidence>
<evidence type="ECO:0000256" key="10">
    <source>
        <dbReference type="PROSITE-ProRule" id="PRU00409"/>
    </source>
</evidence>
<name>A8M8Q6_CALMQ</name>
<protein>
    <submittedName>
        <fullName evidence="12">Lysine biosynthesis enzyme LysX</fullName>
    </submittedName>
</protein>
<dbReference type="AlphaFoldDB" id="A8M8Q6"/>
<evidence type="ECO:0000256" key="6">
    <source>
        <dbReference type="ARBA" id="ARBA00022741"/>
    </source>
</evidence>
<feature type="domain" description="ATP-grasp" evidence="11">
    <location>
        <begin position="91"/>
        <end position="266"/>
    </location>
</feature>
<evidence type="ECO:0000313" key="13">
    <source>
        <dbReference type="Proteomes" id="UP000001137"/>
    </source>
</evidence>
<dbReference type="STRING" id="397948.Cmaq_1298"/>
<dbReference type="InterPro" id="IPR013651">
    <property type="entry name" value="ATP-grasp_RimK-type"/>
</dbReference>
<dbReference type="Pfam" id="PF08443">
    <property type="entry name" value="RimK"/>
    <property type="match status" value="1"/>
</dbReference>
<organism evidence="12 13">
    <name type="scientific">Caldivirga maquilingensis (strain ATCC 700844 / DSM 13496 / JCM 10307 / IC-167)</name>
    <dbReference type="NCBI Taxonomy" id="397948"/>
    <lineage>
        <taxon>Archaea</taxon>
        <taxon>Thermoproteota</taxon>
        <taxon>Thermoprotei</taxon>
        <taxon>Thermoproteales</taxon>
        <taxon>Thermoproteaceae</taxon>
        <taxon>Caldivirga</taxon>
    </lineage>
</organism>
<dbReference type="GO" id="GO:0046872">
    <property type="term" value="F:metal ion binding"/>
    <property type="evidence" value="ECO:0007669"/>
    <property type="project" value="UniProtKB-KW"/>
</dbReference>
<dbReference type="Gene3D" id="3.40.50.20">
    <property type="match status" value="1"/>
</dbReference>
<dbReference type="GO" id="GO:0043774">
    <property type="term" value="F:coenzyme F420-2 alpha-glutamyl ligase activity"/>
    <property type="evidence" value="ECO:0007669"/>
    <property type="project" value="TreeGrafter"/>
</dbReference>
<keyword evidence="13" id="KW-1185">Reference proteome</keyword>
<evidence type="ECO:0000256" key="5">
    <source>
        <dbReference type="ARBA" id="ARBA00022723"/>
    </source>
</evidence>
<accession>A8M8Q6</accession>
<dbReference type="GO" id="GO:0009085">
    <property type="term" value="P:lysine biosynthetic process"/>
    <property type="evidence" value="ECO:0007669"/>
    <property type="project" value="InterPro"/>
</dbReference>
<dbReference type="InterPro" id="IPR011870">
    <property type="entry name" value="LysX_arch"/>
</dbReference>
<reference evidence="12 13" key="1">
    <citation type="submission" date="2007-10" db="EMBL/GenBank/DDBJ databases">
        <title>Complete sequence of Caldivirga maquilingensis IC-167.</title>
        <authorList>
            <consortium name="US DOE Joint Genome Institute"/>
            <person name="Copeland A."/>
            <person name="Lucas S."/>
            <person name="Lapidus A."/>
            <person name="Barry K."/>
            <person name="Glavina del Rio T."/>
            <person name="Dalin E."/>
            <person name="Tice H."/>
            <person name="Pitluck S."/>
            <person name="Saunders E."/>
            <person name="Brettin T."/>
            <person name="Bruce D."/>
            <person name="Detter J.C."/>
            <person name="Han C."/>
            <person name="Schmutz J."/>
            <person name="Larimer F."/>
            <person name="Land M."/>
            <person name="Hauser L."/>
            <person name="Kyrpides N."/>
            <person name="Ivanova N."/>
            <person name="Biddle J.F."/>
            <person name="Zhang Z."/>
            <person name="Fitz-Gibbon S.T."/>
            <person name="Lowe T.M."/>
            <person name="Saltikov C."/>
            <person name="House C.H."/>
            <person name="Richardson P."/>
        </authorList>
    </citation>
    <scope>NUCLEOTIDE SEQUENCE [LARGE SCALE GENOMIC DNA]</scope>
    <source>
        <strain evidence="13">ATCC 700844 / DSM 13496 / JCM 10307 / IC-167</strain>
    </source>
</reference>
<dbReference type="GO" id="GO:0005737">
    <property type="term" value="C:cytoplasm"/>
    <property type="evidence" value="ECO:0007669"/>
    <property type="project" value="TreeGrafter"/>
</dbReference>
<dbReference type="EMBL" id="CP000852">
    <property type="protein sequence ID" value="ABW02125.1"/>
    <property type="molecule type" value="Genomic_DNA"/>
</dbReference>
<dbReference type="eggNOG" id="arCOG01589">
    <property type="taxonomic scope" value="Archaea"/>
</dbReference>
<dbReference type="Proteomes" id="UP000001137">
    <property type="component" value="Chromosome"/>
</dbReference>
<evidence type="ECO:0000256" key="4">
    <source>
        <dbReference type="ARBA" id="ARBA00022605"/>
    </source>
</evidence>
<sequence length="271" mass="29648">MISIEVHILYDIIRLEEKLLINELGKRGLSVRPIRAESINISNTSINAFGLIRVAGRSKVLPLSFTYQELGLGSINPFNSLYITHDKFLTLVRLIKAGVPVPRSMLLLDHEEGALSELGAPLIIKPTDGSWGRLVALANTAREAGLIIRSYSDDVLLGQEYVRKPKRDIRVTVVGDRAVAAIYRYSDDWRTNTARGGSAAPVKIDPELEDISVKASKATGSVYSGVDVVESDRGYLVLEVNGVPEFKNVQRVTGINVAGEIAEEVARLIIS</sequence>
<dbReference type="GO" id="GO:0005524">
    <property type="term" value="F:ATP binding"/>
    <property type="evidence" value="ECO:0007669"/>
    <property type="project" value="UniProtKB-UniRule"/>
</dbReference>
<evidence type="ECO:0000256" key="7">
    <source>
        <dbReference type="ARBA" id="ARBA00022840"/>
    </source>
</evidence>
<evidence type="ECO:0000313" key="12">
    <source>
        <dbReference type="EMBL" id="ABW02125.1"/>
    </source>
</evidence>
<dbReference type="KEGG" id="cma:Cmaq_1298"/>
<gene>
    <name evidence="12" type="ordered locus">Cmaq_1298</name>
</gene>
<keyword evidence="6 10" id="KW-0547">Nucleotide-binding</keyword>
<evidence type="ECO:0000256" key="3">
    <source>
        <dbReference type="ARBA" id="ARBA00022598"/>
    </source>
</evidence>
<dbReference type="FunFam" id="3.30.470.20:FF:000058">
    <property type="entry name" value="Alpha-aminoadipate--LysW ligase LysX protein"/>
    <property type="match status" value="1"/>
</dbReference>
<keyword evidence="7 10" id="KW-0067">ATP-binding</keyword>
<dbReference type="InterPro" id="IPR011761">
    <property type="entry name" value="ATP-grasp"/>
</dbReference>
<dbReference type="GeneID" id="5708963"/>
<proteinExistence type="inferred from homology"/>
<dbReference type="SUPFAM" id="SSF56059">
    <property type="entry name" value="Glutathione synthetase ATP-binding domain-like"/>
    <property type="match status" value="1"/>
</dbReference>
<keyword evidence="8" id="KW-0460">Magnesium</keyword>
<dbReference type="NCBIfam" id="TIGR02144">
    <property type="entry name" value="LysX_arch"/>
    <property type="match status" value="1"/>
</dbReference>
<keyword evidence="4" id="KW-0028">Amino-acid biosynthesis</keyword>
<dbReference type="PANTHER" id="PTHR21621">
    <property type="entry name" value="RIBOSOMAL PROTEIN S6 MODIFICATION PROTEIN"/>
    <property type="match status" value="1"/>
</dbReference>
<comment type="cofactor">
    <cofactor evidence="1">
        <name>Mg(2+)</name>
        <dbReference type="ChEBI" id="CHEBI:18420"/>
    </cofactor>
</comment>
<dbReference type="HOGENOM" id="CLU_054353_2_1_2"/>
<dbReference type="SUPFAM" id="SSF52440">
    <property type="entry name" value="PreATP-grasp domain"/>
    <property type="match status" value="1"/>
</dbReference>
<keyword evidence="5" id="KW-0479">Metal-binding</keyword>
<dbReference type="PROSITE" id="PS50975">
    <property type="entry name" value="ATP_GRASP"/>
    <property type="match status" value="1"/>
</dbReference>
<evidence type="ECO:0000256" key="1">
    <source>
        <dbReference type="ARBA" id="ARBA00001946"/>
    </source>
</evidence>
<dbReference type="InterPro" id="IPR013815">
    <property type="entry name" value="ATP_grasp_subdomain_1"/>
</dbReference>
<dbReference type="RefSeq" id="WP_012186344.1">
    <property type="nucleotide sequence ID" value="NC_009954.1"/>
</dbReference>